<dbReference type="SUPFAM" id="SSF53850">
    <property type="entry name" value="Periplasmic binding protein-like II"/>
    <property type="match status" value="1"/>
</dbReference>
<dbReference type="InterPro" id="IPR036390">
    <property type="entry name" value="WH_DNA-bd_sf"/>
</dbReference>
<evidence type="ECO:0000313" key="7">
    <source>
        <dbReference type="Proteomes" id="UP000005808"/>
    </source>
</evidence>
<feature type="domain" description="HTH lysR-type" evidence="5">
    <location>
        <begin position="14"/>
        <end position="71"/>
    </location>
</feature>
<dbReference type="InterPro" id="IPR036388">
    <property type="entry name" value="WH-like_DNA-bd_sf"/>
</dbReference>
<accession>H1SB60</accession>
<dbReference type="PATRIC" id="fig|1127483.3.peg.5390"/>
<dbReference type="PANTHER" id="PTHR30419:SF8">
    <property type="entry name" value="NITROGEN ASSIMILATION TRANSCRIPTIONAL ACTIVATOR-RELATED"/>
    <property type="match status" value="1"/>
</dbReference>
<dbReference type="SUPFAM" id="SSF46785">
    <property type="entry name" value="Winged helix' DNA-binding domain"/>
    <property type="match status" value="1"/>
</dbReference>
<evidence type="ECO:0000256" key="3">
    <source>
        <dbReference type="ARBA" id="ARBA00023125"/>
    </source>
</evidence>
<dbReference type="InterPro" id="IPR005119">
    <property type="entry name" value="LysR_subst-bd"/>
</dbReference>
<dbReference type="Pfam" id="PF03466">
    <property type="entry name" value="LysR_substrate"/>
    <property type="match status" value="1"/>
</dbReference>
<gene>
    <name evidence="6" type="ORF">OR16_26993</name>
</gene>
<keyword evidence="4" id="KW-0804">Transcription</keyword>
<dbReference type="PANTHER" id="PTHR30419">
    <property type="entry name" value="HTH-TYPE TRANSCRIPTIONAL REGULATOR YBHD"/>
    <property type="match status" value="1"/>
</dbReference>
<dbReference type="OrthoDB" id="5914299at2"/>
<comment type="similarity">
    <text evidence="1">Belongs to the LysR transcriptional regulatory family.</text>
</comment>
<dbReference type="GO" id="GO:0003677">
    <property type="term" value="F:DNA binding"/>
    <property type="evidence" value="ECO:0007669"/>
    <property type="project" value="UniProtKB-KW"/>
</dbReference>
<keyword evidence="3" id="KW-0238">DNA-binding</keyword>
<dbReference type="Pfam" id="PF00126">
    <property type="entry name" value="HTH_1"/>
    <property type="match status" value="1"/>
</dbReference>
<dbReference type="Gene3D" id="1.10.10.10">
    <property type="entry name" value="Winged helix-like DNA-binding domain superfamily/Winged helix DNA-binding domain"/>
    <property type="match status" value="1"/>
</dbReference>
<dbReference type="InterPro" id="IPR000847">
    <property type="entry name" value="LysR_HTH_N"/>
</dbReference>
<evidence type="ECO:0000259" key="5">
    <source>
        <dbReference type="PROSITE" id="PS50931"/>
    </source>
</evidence>
<dbReference type="InterPro" id="IPR050950">
    <property type="entry name" value="HTH-type_LysR_regulators"/>
</dbReference>
<dbReference type="AlphaFoldDB" id="H1SB60"/>
<dbReference type="RefSeq" id="WP_006160891.1">
    <property type="nucleotide sequence ID" value="NZ_AHJE01000069.1"/>
</dbReference>
<dbReference type="PRINTS" id="PR00039">
    <property type="entry name" value="HTHLYSR"/>
</dbReference>
<name>H1SB60_9BURK</name>
<keyword evidence="2" id="KW-0805">Transcription regulation</keyword>
<dbReference type="GO" id="GO:0003700">
    <property type="term" value="F:DNA-binding transcription factor activity"/>
    <property type="evidence" value="ECO:0007669"/>
    <property type="project" value="InterPro"/>
</dbReference>
<dbReference type="GO" id="GO:0005829">
    <property type="term" value="C:cytosol"/>
    <property type="evidence" value="ECO:0007669"/>
    <property type="project" value="TreeGrafter"/>
</dbReference>
<protein>
    <submittedName>
        <fullName evidence="6">Pep2</fullName>
    </submittedName>
</protein>
<comment type="caution">
    <text evidence="6">The sequence shown here is derived from an EMBL/GenBank/DDBJ whole genome shotgun (WGS) entry which is preliminary data.</text>
</comment>
<organism evidence="6 7">
    <name type="scientific">Cupriavidus basilensis OR16</name>
    <dbReference type="NCBI Taxonomy" id="1127483"/>
    <lineage>
        <taxon>Bacteria</taxon>
        <taxon>Pseudomonadati</taxon>
        <taxon>Pseudomonadota</taxon>
        <taxon>Betaproteobacteria</taxon>
        <taxon>Burkholderiales</taxon>
        <taxon>Burkholderiaceae</taxon>
        <taxon>Cupriavidus</taxon>
    </lineage>
</organism>
<dbReference type="Gene3D" id="3.40.190.290">
    <property type="match status" value="1"/>
</dbReference>
<evidence type="ECO:0000256" key="4">
    <source>
        <dbReference type="ARBA" id="ARBA00023163"/>
    </source>
</evidence>
<sequence length="345" mass="38144">MATPDWDQRIGRRLKLRDLHILSVVAHWGSMAKAATHLAMTQPAISESIANLESVLCVRLLDRGPRGVTPTIYAQVLLRRGHVVFDELHQGLKEIEFLARPTAGDVRVAAGDTMAAGLLPAAIDKLSLRYPAIVVRVAQASVERMDFRELRERTVDVALARVPRAFEEDDLDCEILFDDPHRVVVGAKSPWATRRKVSLAQMVNEPWLFASNQMIRELIEEAFKAHGLDVPREAVVGSSILMRNQLLATGRFVTVLPESVLRYNARQWALKALPVDLGVAARCVAVVTLKNRTVSPVAELFVQHVREAAREIASPFRPTKLVKADGVPIPAAASTPPRTTPNRRA</sequence>
<evidence type="ECO:0000313" key="6">
    <source>
        <dbReference type="EMBL" id="EHP40298.1"/>
    </source>
</evidence>
<dbReference type="PROSITE" id="PS50931">
    <property type="entry name" value="HTH_LYSR"/>
    <property type="match status" value="1"/>
</dbReference>
<reference evidence="6 7" key="1">
    <citation type="journal article" date="2012" name="J. Bacteriol.">
        <title>De Novo Genome Project of Cupriavidus basilensis OR16.</title>
        <authorList>
            <person name="Cserhati M."/>
            <person name="Kriszt B."/>
            <person name="Szoboszlay S."/>
            <person name="Toth A."/>
            <person name="Szabo I."/>
            <person name="Tancsics A."/>
            <person name="Nagy I."/>
            <person name="Horvath B."/>
            <person name="Nagy I."/>
            <person name="Kukolya J."/>
        </authorList>
    </citation>
    <scope>NUCLEOTIDE SEQUENCE [LARGE SCALE GENOMIC DNA]</scope>
    <source>
        <strain evidence="6 7">OR16</strain>
    </source>
</reference>
<evidence type="ECO:0000256" key="1">
    <source>
        <dbReference type="ARBA" id="ARBA00009437"/>
    </source>
</evidence>
<dbReference type="Proteomes" id="UP000005808">
    <property type="component" value="Unassembled WGS sequence"/>
</dbReference>
<proteinExistence type="inferred from homology"/>
<dbReference type="EMBL" id="AHJE01000069">
    <property type="protein sequence ID" value="EHP40298.1"/>
    <property type="molecule type" value="Genomic_DNA"/>
</dbReference>
<evidence type="ECO:0000256" key="2">
    <source>
        <dbReference type="ARBA" id="ARBA00023015"/>
    </source>
</evidence>